<accession>A0A3N0CJN5</accession>
<dbReference type="Proteomes" id="UP000267128">
    <property type="component" value="Unassembled WGS sequence"/>
</dbReference>
<proteinExistence type="predicted"/>
<sequence>MISNPQHALTFGALNLIGTDADQAANGYQFQALGDDRDWGNPVPIEQKITSWLQDGAIVALTGQDNRQMFLRIQVLADDSNGLALAEQALMFESYRRNLLTWTPPDGLGEPCVFTVVMSSFDEVTDDLDDLRVIATYGLKIQALPYVRSQDLVSVTIPAPSLTPQTFTVIDDCSSPTNWTQTKQEGSGSPVTSAPGSDGQTLYTTNSTLDPWLVTRFALTRSGLATSMAAKPFVRVDGYAGRGGGATFAPGTTAPTFKLNGVDVPVATQEGYIYWLDAAAAGVTTLNSIEMTGHYVGPGQGNLGVLDVSQSNVLGTQGTNRQIPRLVDVAGSARTPASLAIEDASVALGTALIYTCPIASGMEQPNIRRFLASGPSPVTDASTIYGATSSLSTQNSFDVPVGGLQEGGHLLVARVKHASSGAYTLTWGARSRQGSSSLGDAQTGTTPVTLVAGAWKFVVVASLNLPPRKMGSSGKVRIELLGSTGVVLDELWLFNTDIGRLTWVECGTATPAAGGSANRLFLDSPTLEHPEYTVYLGTAADRSDAFHAGNEMVSFGAHEFAPPQMNIFTITSNSQAAAITLSHYRNFHTRVTAA</sequence>
<evidence type="ECO:0000313" key="2">
    <source>
        <dbReference type="EMBL" id="RNL63654.1"/>
    </source>
</evidence>
<feature type="region of interest" description="Disordered" evidence="1">
    <location>
        <begin position="177"/>
        <end position="201"/>
    </location>
</feature>
<dbReference type="OrthoDB" id="3836417at2"/>
<evidence type="ECO:0000313" key="3">
    <source>
        <dbReference type="Proteomes" id="UP000267128"/>
    </source>
</evidence>
<dbReference type="EMBL" id="RJSE01000006">
    <property type="protein sequence ID" value="RNL63654.1"/>
    <property type="molecule type" value="Genomic_DNA"/>
</dbReference>
<dbReference type="AlphaFoldDB" id="A0A3N0CJN5"/>
<organism evidence="2 3">
    <name type="scientific">Nocardioides marmoriginsengisoli</name>
    <dbReference type="NCBI Taxonomy" id="661483"/>
    <lineage>
        <taxon>Bacteria</taxon>
        <taxon>Bacillati</taxon>
        <taxon>Actinomycetota</taxon>
        <taxon>Actinomycetes</taxon>
        <taxon>Propionibacteriales</taxon>
        <taxon>Nocardioidaceae</taxon>
        <taxon>Nocardioides</taxon>
    </lineage>
</organism>
<dbReference type="RefSeq" id="WP_123227040.1">
    <property type="nucleotide sequence ID" value="NZ_RJSE01000006.1"/>
</dbReference>
<protein>
    <submittedName>
        <fullName evidence="2">Uncharacterized protein</fullName>
    </submittedName>
</protein>
<comment type="caution">
    <text evidence="2">The sequence shown here is derived from an EMBL/GenBank/DDBJ whole genome shotgun (WGS) entry which is preliminary data.</text>
</comment>
<gene>
    <name evidence="2" type="ORF">EFK50_07885</name>
</gene>
<keyword evidence="3" id="KW-1185">Reference proteome</keyword>
<evidence type="ECO:0000256" key="1">
    <source>
        <dbReference type="SAM" id="MobiDB-lite"/>
    </source>
</evidence>
<reference evidence="2 3" key="1">
    <citation type="submission" date="2018-11" db="EMBL/GenBank/DDBJ databases">
        <authorList>
            <person name="Li F."/>
        </authorList>
    </citation>
    <scope>NUCLEOTIDE SEQUENCE [LARGE SCALE GENOMIC DNA]</scope>
    <source>
        <strain evidence="2 3">Gsoil 097</strain>
    </source>
</reference>
<name>A0A3N0CJN5_9ACTN</name>